<dbReference type="STRING" id="51240.A0A2I4HU38"/>
<dbReference type="SMART" id="SM00184">
    <property type="entry name" value="RING"/>
    <property type="match status" value="1"/>
</dbReference>
<dbReference type="SUPFAM" id="SSF57850">
    <property type="entry name" value="RING/U-box"/>
    <property type="match status" value="1"/>
</dbReference>
<dbReference type="PROSITE" id="PS00518">
    <property type="entry name" value="ZF_RING_1"/>
    <property type="match status" value="1"/>
</dbReference>
<feature type="region of interest" description="Disordered" evidence="1">
    <location>
        <begin position="158"/>
        <end position="205"/>
    </location>
</feature>
<dbReference type="Proteomes" id="UP000235220">
    <property type="component" value="Chromosome 8"/>
</dbReference>
<dbReference type="PANTHER" id="PTHR46293">
    <property type="entry name" value="E3 UBIQUITIN PROTEIN LIGASE DRIP1"/>
    <property type="match status" value="1"/>
</dbReference>
<dbReference type="PROSITE" id="PS50089">
    <property type="entry name" value="ZF_RING_2"/>
    <property type="match status" value="1"/>
</dbReference>
<reference evidence="3" key="1">
    <citation type="submission" date="2025-08" db="UniProtKB">
        <authorList>
            <consortium name="RefSeq"/>
        </authorList>
    </citation>
    <scope>IDENTIFICATION</scope>
    <source>
        <tissue evidence="3">Leaves</tissue>
    </source>
</reference>
<dbReference type="OrthoDB" id="1305878at2759"/>
<evidence type="ECO:0000313" key="2">
    <source>
        <dbReference type="Proteomes" id="UP000235220"/>
    </source>
</evidence>
<dbReference type="InterPro" id="IPR044807">
    <property type="entry name" value="DRIP1-like"/>
</dbReference>
<dbReference type="GO" id="GO:0004842">
    <property type="term" value="F:ubiquitin-protein transferase activity"/>
    <property type="evidence" value="ECO:0007669"/>
    <property type="project" value="InterPro"/>
</dbReference>
<evidence type="ECO:0000256" key="1">
    <source>
        <dbReference type="SAM" id="MobiDB-lite"/>
    </source>
</evidence>
<keyword evidence="2" id="KW-1185">Reference proteome</keyword>
<dbReference type="CDD" id="cd16525">
    <property type="entry name" value="RING-HC_PCGF"/>
    <property type="match status" value="1"/>
</dbReference>
<dbReference type="Gene3D" id="3.30.40.10">
    <property type="entry name" value="Zinc/RING finger domain, C3HC4 (zinc finger)"/>
    <property type="match status" value="1"/>
</dbReference>
<name>A0A2I4HU38_JUGRE</name>
<dbReference type="Pfam" id="PF13923">
    <property type="entry name" value="zf-C3HC4_2"/>
    <property type="match status" value="1"/>
</dbReference>
<dbReference type="GeneID" id="109021477"/>
<sequence length="451" mass="50325">MASQMVKVKRKMLKACMTCPLCNKLLKEATTISLCLHTFCRKCIYEKFSDEEVDHCPVCNIDLGFLPAEKLRPDHNLQDLRVKIFPLKRRKVEGPEVTATSFLPVKRKERSLSSLVVGTAKGPMQIGLTGRRTKAARKAAAIRGCSFTVAESAKKEDSAEDHLFSSSSHDSQSKTTRIKRQLLQDYSVAEPSNERRPNEDTQNYVEINEGKVDLWTPLNCLVEAANRTKSSKLNLQGPSLAKSKQANAHDSEVYMPETKARAESPRAPDCEVFLHKSKRKEHGHNMKVHDETNGKKFLPGPLKHRRLRAAVRKSTAASGLLHSSAQAMLDVAGSKHNRRNSPVWFSLVASEDRKADVSLPQISACYLRIKDGKMPVSFIQKYLVKKLDLTSEAEVEIMCRGQPVIPSLQLHNVVDLWFRTASTSKKVAASVGSSGNDFVMVLSYCLKLQTP</sequence>
<dbReference type="InterPro" id="IPR017907">
    <property type="entry name" value="Znf_RING_CS"/>
</dbReference>
<proteinExistence type="predicted"/>
<gene>
    <name evidence="3" type="primary">LOC109021477</name>
</gene>
<dbReference type="AlphaFoldDB" id="A0A2I4HU38"/>
<dbReference type="RefSeq" id="XP_018859653.2">
    <property type="nucleotide sequence ID" value="XM_019004108.2"/>
</dbReference>
<dbReference type="Gene3D" id="3.10.20.90">
    <property type="entry name" value="Phosphatidylinositol 3-kinase Catalytic Subunit, Chain A, domain 1"/>
    <property type="match status" value="1"/>
</dbReference>
<organism evidence="2 3">
    <name type="scientific">Juglans regia</name>
    <name type="common">English walnut</name>
    <dbReference type="NCBI Taxonomy" id="51240"/>
    <lineage>
        <taxon>Eukaryota</taxon>
        <taxon>Viridiplantae</taxon>
        <taxon>Streptophyta</taxon>
        <taxon>Embryophyta</taxon>
        <taxon>Tracheophyta</taxon>
        <taxon>Spermatophyta</taxon>
        <taxon>Magnoliopsida</taxon>
        <taxon>eudicotyledons</taxon>
        <taxon>Gunneridae</taxon>
        <taxon>Pentapetalae</taxon>
        <taxon>rosids</taxon>
        <taxon>fabids</taxon>
        <taxon>Fagales</taxon>
        <taxon>Juglandaceae</taxon>
        <taxon>Juglans</taxon>
    </lineage>
</organism>
<dbReference type="PANTHER" id="PTHR46293:SF1">
    <property type="entry name" value="OS03G0632800 PROTEIN"/>
    <property type="match status" value="1"/>
</dbReference>
<dbReference type="InterPro" id="IPR013083">
    <property type="entry name" value="Znf_RING/FYVE/PHD"/>
</dbReference>
<evidence type="ECO:0000313" key="3">
    <source>
        <dbReference type="RefSeq" id="XP_018859653.2"/>
    </source>
</evidence>
<dbReference type="InterPro" id="IPR001841">
    <property type="entry name" value="Znf_RING"/>
</dbReference>
<dbReference type="Gramene" id="Jr08_15570_p1">
    <property type="protein sequence ID" value="cds.Jr08_15570_p1"/>
    <property type="gene ID" value="Jr08_15570"/>
</dbReference>
<protein>
    <submittedName>
        <fullName evidence="3">E3 ubiquitin protein ligase DRIP2-like isoform X1</fullName>
    </submittedName>
</protein>
<accession>A0A2I4HU38</accession>
<dbReference type="KEGG" id="jre:109021477"/>